<dbReference type="RefSeq" id="WP_180571053.1">
    <property type="nucleotide sequence ID" value="NZ_JACCKB010000058.1"/>
</dbReference>
<dbReference type="Proteomes" id="UP000569732">
    <property type="component" value="Unassembled WGS sequence"/>
</dbReference>
<name>A0A853I6W7_9GAMM</name>
<reference evidence="2 3" key="1">
    <citation type="submission" date="2020-07" db="EMBL/GenBank/DDBJ databases">
        <title>Endozoicomonas sp. nov., isolated from sediment.</title>
        <authorList>
            <person name="Gu T."/>
        </authorList>
    </citation>
    <scope>NUCLEOTIDE SEQUENCE [LARGE SCALE GENOMIC DNA]</scope>
    <source>
        <strain evidence="2 3">SM1973</strain>
    </source>
</reference>
<protein>
    <submittedName>
        <fullName evidence="2">Uncharacterized protein</fullName>
    </submittedName>
</protein>
<comment type="caution">
    <text evidence="2">The sequence shown here is derived from an EMBL/GenBank/DDBJ whole genome shotgun (WGS) entry which is preliminary data.</text>
</comment>
<accession>A0A853I6W7</accession>
<evidence type="ECO:0000313" key="3">
    <source>
        <dbReference type="Proteomes" id="UP000569732"/>
    </source>
</evidence>
<dbReference type="AlphaFoldDB" id="A0A853I6W7"/>
<keyword evidence="3" id="KW-1185">Reference proteome</keyword>
<evidence type="ECO:0000256" key="1">
    <source>
        <dbReference type="SAM" id="Coils"/>
    </source>
</evidence>
<sequence length="327" mass="37197">MNRWLGMLLLLVTFHTQSALLTVEEERSKAAIYEKYDTASILIEINEIQNRRRNLQLEKKEKTKRLAEYKEQYKQKIQVLEAALLRSKRAEITNEVLSPSESSPQVLFQDLEDLATNISRLELNGTSTHEQLTHLTAKLDGLKRSFKRTRSQKDSQLLALRELILERYTKEVSTVKTMDYKGSFRCGTRVSIHDCMGLVPLEKMVLVKAKKSLPVAKVAILEHSYLSFSLDLNGNAQFAVNVRFTGTFSADINEQINQALGINAFEVVILSNRDDAEHFVNGDYIGKGKRVSIKVSAGQNAFYSLAENKKESVVEMITDNQQLTFNF</sequence>
<feature type="coiled-coil region" evidence="1">
    <location>
        <begin position="45"/>
        <end position="90"/>
    </location>
</feature>
<evidence type="ECO:0000313" key="2">
    <source>
        <dbReference type="EMBL" id="NYZ69053.1"/>
    </source>
</evidence>
<gene>
    <name evidence="2" type="ORF">H0A36_23820</name>
</gene>
<keyword evidence="1" id="KW-0175">Coiled coil</keyword>
<dbReference type="EMBL" id="JACCKB010000058">
    <property type="protein sequence ID" value="NYZ69053.1"/>
    <property type="molecule type" value="Genomic_DNA"/>
</dbReference>
<proteinExistence type="predicted"/>
<organism evidence="2 3">
    <name type="scientific">Spartinivicinus marinus</name>
    <dbReference type="NCBI Taxonomy" id="2994442"/>
    <lineage>
        <taxon>Bacteria</taxon>
        <taxon>Pseudomonadati</taxon>
        <taxon>Pseudomonadota</taxon>
        <taxon>Gammaproteobacteria</taxon>
        <taxon>Oceanospirillales</taxon>
        <taxon>Zooshikellaceae</taxon>
        <taxon>Spartinivicinus</taxon>
    </lineage>
</organism>